<organism evidence="1 2">
    <name type="scientific">Ilex paraguariensis</name>
    <name type="common">yerba mate</name>
    <dbReference type="NCBI Taxonomy" id="185542"/>
    <lineage>
        <taxon>Eukaryota</taxon>
        <taxon>Viridiplantae</taxon>
        <taxon>Streptophyta</taxon>
        <taxon>Embryophyta</taxon>
        <taxon>Tracheophyta</taxon>
        <taxon>Spermatophyta</taxon>
        <taxon>Magnoliopsida</taxon>
        <taxon>eudicotyledons</taxon>
        <taxon>Gunneridae</taxon>
        <taxon>Pentapetalae</taxon>
        <taxon>asterids</taxon>
        <taxon>campanulids</taxon>
        <taxon>Aquifoliales</taxon>
        <taxon>Aquifoliaceae</taxon>
        <taxon>Ilex</taxon>
    </lineage>
</organism>
<evidence type="ECO:0000313" key="1">
    <source>
        <dbReference type="EMBL" id="CAK9184008.1"/>
    </source>
</evidence>
<gene>
    <name evidence="1" type="ORF">ILEXP_LOCUS54306</name>
</gene>
<keyword evidence="2" id="KW-1185">Reference proteome</keyword>
<comment type="caution">
    <text evidence="1">The sequence shown here is derived from an EMBL/GenBank/DDBJ whole genome shotgun (WGS) entry which is preliminary data.</text>
</comment>
<dbReference type="Proteomes" id="UP001642360">
    <property type="component" value="Unassembled WGS sequence"/>
</dbReference>
<accession>A0ABC8USI5</accession>
<protein>
    <submittedName>
        <fullName evidence="1">Uncharacterized protein</fullName>
    </submittedName>
</protein>
<dbReference type="EMBL" id="CAUOFW020008835">
    <property type="protein sequence ID" value="CAK9184008.1"/>
    <property type="molecule type" value="Genomic_DNA"/>
</dbReference>
<proteinExistence type="predicted"/>
<reference evidence="1 2" key="1">
    <citation type="submission" date="2024-02" db="EMBL/GenBank/DDBJ databases">
        <authorList>
            <person name="Vignale AGUSTIN F."/>
            <person name="Sosa J E."/>
            <person name="Modenutti C."/>
        </authorList>
    </citation>
    <scope>NUCLEOTIDE SEQUENCE [LARGE SCALE GENOMIC DNA]</scope>
</reference>
<sequence length="84" mass="9955">MELCEVREFFAQIISRGQYTERAAAVVTHTIVEVIQEWLSKPEEISATLQFVDICKSSKKKTHYFLRKERKTFDTSIFSLFFSW</sequence>
<name>A0ABC8USI5_9AQUA</name>
<evidence type="ECO:0000313" key="2">
    <source>
        <dbReference type="Proteomes" id="UP001642360"/>
    </source>
</evidence>
<dbReference type="AlphaFoldDB" id="A0ABC8USI5"/>